<sequence>MQSGVFTISLDFELHWGGFEKWELNDAKKEYFKNTRALIPSLLLGFQQFEVHVTWATVGLLMHKNKESLLAHVPERKPSYSNEQLSAYNFIQNAGSIGASEKSDPYHFADSLIRLIVDSKYQELASHSFAHYYCNEPGQTTEQFDADCKAICESASAYNSELKSLVFPRNQFNTNYLKVCKKNGIQIVRSNPVDWWWDTSEGTSKESLWKRLNRGADAYFNIGGKTSYGINAILKQEDVYLLPASRLLRPYNLKELFLNQKKINRIKAEMTIAAQNKEFYHLWWHPHNFGLYPEENMKGLNQILQHFRRLSDQYGMISLNMGEIAERLQTNTF</sequence>
<dbReference type="SUPFAM" id="SSF88713">
    <property type="entry name" value="Glycoside hydrolase/deacetylase"/>
    <property type="match status" value="1"/>
</dbReference>
<dbReference type="EMBL" id="JAERQG010000004">
    <property type="protein sequence ID" value="MBL0766434.1"/>
    <property type="molecule type" value="Genomic_DNA"/>
</dbReference>
<organism evidence="1 2">
    <name type="scientific">Marivirga atlantica</name>
    <dbReference type="NCBI Taxonomy" id="1548457"/>
    <lineage>
        <taxon>Bacteria</taxon>
        <taxon>Pseudomonadati</taxon>
        <taxon>Bacteroidota</taxon>
        <taxon>Cytophagia</taxon>
        <taxon>Cytophagales</taxon>
        <taxon>Marivirgaceae</taxon>
        <taxon>Marivirga</taxon>
    </lineage>
</organism>
<keyword evidence="2" id="KW-1185">Reference proteome</keyword>
<proteinExistence type="predicted"/>
<name>A0A937AJ32_9BACT</name>
<accession>A0A937AJ32</accession>
<dbReference type="CDD" id="cd10929">
    <property type="entry name" value="CE4_u5"/>
    <property type="match status" value="1"/>
</dbReference>
<reference evidence="1" key="1">
    <citation type="submission" date="2021-01" db="EMBL/GenBank/DDBJ databases">
        <title>Marivirga sp. nov., isolated from intertidal surface sediments.</title>
        <authorList>
            <person name="Zhang M."/>
        </authorList>
    </citation>
    <scope>NUCLEOTIDE SEQUENCE</scope>
    <source>
        <strain evidence="1">SM1354</strain>
    </source>
</reference>
<dbReference type="GO" id="GO:0005975">
    <property type="term" value="P:carbohydrate metabolic process"/>
    <property type="evidence" value="ECO:0007669"/>
    <property type="project" value="InterPro"/>
</dbReference>
<dbReference type="Proteomes" id="UP000642920">
    <property type="component" value="Unassembled WGS sequence"/>
</dbReference>
<comment type="caution">
    <text evidence="1">The sequence shown here is derived from an EMBL/GenBank/DDBJ whole genome shotgun (WGS) entry which is preliminary data.</text>
</comment>
<dbReference type="AlphaFoldDB" id="A0A937AJ32"/>
<evidence type="ECO:0000313" key="1">
    <source>
        <dbReference type="EMBL" id="MBL0766434.1"/>
    </source>
</evidence>
<protein>
    <submittedName>
        <fullName evidence="1">Polysaccharide deacetylase</fullName>
    </submittedName>
</protein>
<dbReference type="Gene3D" id="3.20.20.370">
    <property type="entry name" value="Glycoside hydrolase/deacetylase"/>
    <property type="match status" value="1"/>
</dbReference>
<gene>
    <name evidence="1" type="ORF">JKP34_14300</name>
</gene>
<evidence type="ECO:0000313" key="2">
    <source>
        <dbReference type="Proteomes" id="UP000642920"/>
    </source>
</evidence>
<dbReference type="RefSeq" id="WP_201922922.1">
    <property type="nucleotide sequence ID" value="NZ_JAERQG010000004.1"/>
</dbReference>
<dbReference type="InterPro" id="IPR011330">
    <property type="entry name" value="Glyco_hydro/deAcase_b/a-brl"/>
</dbReference>